<protein>
    <submittedName>
        <fullName evidence="2">Uncharacterized protein</fullName>
    </submittedName>
</protein>
<organism evidence="2 3">
    <name type="scientific">Cyclotella cryptica</name>
    <dbReference type="NCBI Taxonomy" id="29204"/>
    <lineage>
        <taxon>Eukaryota</taxon>
        <taxon>Sar</taxon>
        <taxon>Stramenopiles</taxon>
        <taxon>Ochrophyta</taxon>
        <taxon>Bacillariophyta</taxon>
        <taxon>Coscinodiscophyceae</taxon>
        <taxon>Thalassiosirophycidae</taxon>
        <taxon>Stephanodiscales</taxon>
        <taxon>Stephanodiscaceae</taxon>
        <taxon>Cyclotella</taxon>
    </lineage>
</organism>
<name>A0ABD3NTE8_9STRA</name>
<comment type="caution">
    <text evidence="2">The sequence shown here is derived from an EMBL/GenBank/DDBJ whole genome shotgun (WGS) entry which is preliminary data.</text>
</comment>
<evidence type="ECO:0000313" key="3">
    <source>
        <dbReference type="Proteomes" id="UP001516023"/>
    </source>
</evidence>
<evidence type="ECO:0000313" key="2">
    <source>
        <dbReference type="EMBL" id="KAL3779184.1"/>
    </source>
</evidence>
<reference evidence="2 3" key="1">
    <citation type="journal article" date="2020" name="G3 (Bethesda)">
        <title>Improved Reference Genome for Cyclotella cryptica CCMP332, a Model for Cell Wall Morphogenesis, Salinity Adaptation, and Lipid Production in Diatoms (Bacillariophyta).</title>
        <authorList>
            <person name="Roberts W.R."/>
            <person name="Downey K.M."/>
            <person name="Ruck E.C."/>
            <person name="Traller J.C."/>
            <person name="Alverson A.J."/>
        </authorList>
    </citation>
    <scope>NUCLEOTIDE SEQUENCE [LARGE SCALE GENOMIC DNA]</scope>
    <source>
        <strain evidence="2 3">CCMP332</strain>
    </source>
</reference>
<dbReference type="Proteomes" id="UP001516023">
    <property type="component" value="Unassembled WGS sequence"/>
</dbReference>
<accession>A0ABD3NTE8</accession>
<proteinExistence type="predicted"/>
<dbReference type="EMBL" id="JABMIG020000401">
    <property type="protein sequence ID" value="KAL3779184.1"/>
    <property type="molecule type" value="Genomic_DNA"/>
</dbReference>
<keyword evidence="3" id="KW-1185">Reference proteome</keyword>
<feature type="region of interest" description="Disordered" evidence="1">
    <location>
        <begin position="1"/>
        <end position="39"/>
    </location>
</feature>
<evidence type="ECO:0000256" key="1">
    <source>
        <dbReference type="SAM" id="MobiDB-lite"/>
    </source>
</evidence>
<gene>
    <name evidence="2" type="ORF">HJC23_008055</name>
</gene>
<dbReference type="AlphaFoldDB" id="A0ABD3NTE8"/>
<sequence length="213" mass="23054">MTTSIRPRSPSEGAPNASESGNPRKRKITPSKRGLSDDGIISTSHSLIQPLPKSSANSITLTDCHLFIDKALSEKRISSQKAARLRACLQSKSLTETIFQLLCEQIPRQRSTNALPSGGGYKCKICMVPLKGHVCSYCPVCSTPEAKFIKDGEHTCLNCPQCFEEGKKRKKLVQVRIGTKSCPHGSGEKEPHISLGNIAAAALIDMRKGVAPK</sequence>